<protein>
    <submittedName>
        <fullName evidence="1">Uncharacterized protein</fullName>
    </submittedName>
</protein>
<evidence type="ECO:0000313" key="1">
    <source>
        <dbReference type="EMBL" id="XBY26343.1"/>
    </source>
</evidence>
<dbReference type="RefSeq" id="WP_350404541.1">
    <property type="nucleotide sequence ID" value="NZ_CP158490.1"/>
</dbReference>
<name>A0AAU7X124_9PSED</name>
<dbReference type="EMBL" id="CP158490">
    <property type="protein sequence ID" value="XBY26343.1"/>
    <property type="molecule type" value="Genomic_DNA"/>
</dbReference>
<gene>
    <name evidence="1" type="ORF">ABCR88_11095</name>
</gene>
<reference evidence="1" key="1">
    <citation type="submission" date="2024-06" db="EMBL/GenBank/DDBJ databases">
        <authorList>
            <person name="Wu L."/>
        </authorList>
    </citation>
    <scope>NUCLEOTIDE SEQUENCE</scope>
    <source>
        <strain evidence="1">W17</strain>
    </source>
</reference>
<proteinExistence type="predicted"/>
<sequence length="61" mass="6973">MSRTVILTGYAVVKFRKVMTEMDEDEIDQLQRLPDLAGGQIDEEDLGEIEDIQHVEVEVQP</sequence>
<organism evidence="1">
    <name type="scientific">Pseudomonas sp. W17</name>
    <dbReference type="NCBI Taxonomy" id="3144407"/>
    <lineage>
        <taxon>Bacteria</taxon>
        <taxon>Pseudomonadati</taxon>
        <taxon>Pseudomonadota</taxon>
        <taxon>Gammaproteobacteria</taxon>
        <taxon>Pseudomonadales</taxon>
        <taxon>Pseudomonadaceae</taxon>
        <taxon>Pseudomonas</taxon>
    </lineage>
</organism>
<accession>A0AAU7X124</accession>
<dbReference type="AlphaFoldDB" id="A0AAU7X124"/>